<organism evidence="2 3">
    <name type="scientific">Reticulomyxa filosa</name>
    <dbReference type="NCBI Taxonomy" id="46433"/>
    <lineage>
        <taxon>Eukaryota</taxon>
        <taxon>Sar</taxon>
        <taxon>Rhizaria</taxon>
        <taxon>Retaria</taxon>
        <taxon>Foraminifera</taxon>
        <taxon>Monothalamids</taxon>
        <taxon>Reticulomyxidae</taxon>
        <taxon>Reticulomyxa</taxon>
    </lineage>
</organism>
<keyword evidence="1" id="KW-0812">Transmembrane</keyword>
<dbReference type="EMBL" id="ASPP01012573">
    <property type="protein sequence ID" value="ETO20474.1"/>
    <property type="molecule type" value="Genomic_DNA"/>
</dbReference>
<keyword evidence="1" id="KW-1133">Transmembrane helix</keyword>
<proteinExistence type="predicted"/>
<gene>
    <name evidence="2" type="ORF">RFI_16744</name>
</gene>
<feature type="transmembrane region" description="Helical" evidence="1">
    <location>
        <begin position="222"/>
        <end position="244"/>
    </location>
</feature>
<dbReference type="Proteomes" id="UP000023152">
    <property type="component" value="Unassembled WGS sequence"/>
</dbReference>
<accession>X6N407</accession>
<reference evidence="2 3" key="1">
    <citation type="journal article" date="2013" name="Curr. Biol.">
        <title>The Genome of the Foraminiferan Reticulomyxa filosa.</title>
        <authorList>
            <person name="Glockner G."/>
            <person name="Hulsmann N."/>
            <person name="Schleicher M."/>
            <person name="Noegel A.A."/>
            <person name="Eichinger L."/>
            <person name="Gallinger C."/>
            <person name="Pawlowski J."/>
            <person name="Sierra R."/>
            <person name="Euteneuer U."/>
            <person name="Pillet L."/>
            <person name="Moustafa A."/>
            <person name="Platzer M."/>
            <person name="Groth M."/>
            <person name="Szafranski K."/>
            <person name="Schliwa M."/>
        </authorList>
    </citation>
    <scope>NUCLEOTIDE SEQUENCE [LARGE SCALE GENOMIC DNA]</scope>
</reference>
<keyword evidence="3" id="KW-1185">Reference proteome</keyword>
<dbReference type="AlphaFoldDB" id="X6N407"/>
<sequence length="672" mass="76707">NSQETVVDAQALLTNMCEAAKELPLKVQQRLGELAIAMTNQIENNLDGHERKITRLLNDLLFDNDKDIVQEIQANMQLRQFRNLESLTLVSDCVTGFLGDGLLLREIVRMLICQNKSDLRCFRLLGHYSSGALSTTTLEDFEKITATSLSVLINTCVSNLVKNMEASVANDSPFGVFPHLSFGCVCVYVCKPAKVVVNIVPKHICKFYEEYNREKKKFIHVWYTYTIYMYICVSMYNIVILHSIPGMKLYEHVCQLLAASSPNVVELVLGCSFSIKTASTFPFLSTYFPKVQALNVSSLPMVEAWDGREKKMLLAFEKAKWGHMQSIIVDAKHFHSLATAVHEEWAQIKHVRIKGCQSAGFLDSVKLIALSSVENVVIGYRMSSNGVVSITEEQKVFDGIQRDLRTLLTMMPNTRNLKIRVKKTFQYSPAYLTCFQSLNLKSLHNISGVAWDKVFGSKLYNQIESLSIDIDALGFVKYLGQLEEKEIEKSCYWSNALRRRGQRRFSLRSLHLSFPENIDVCRTLIEVRDGIVHNRLFNIQELTLFFHGLDDSQLQPVMSNISTFLARLFSRRNKTVRHFILKFGKVKQTNSPDHLPHIDTLASHEEDVHEHIDDIIFGILTDFKQSGLRFLHLRLPLKDDYTKYLQAVGTVEGFACDISRDCENQQLNILLY</sequence>
<name>X6N407_RETFI</name>
<evidence type="ECO:0000256" key="1">
    <source>
        <dbReference type="SAM" id="Phobius"/>
    </source>
</evidence>
<evidence type="ECO:0000313" key="3">
    <source>
        <dbReference type="Proteomes" id="UP000023152"/>
    </source>
</evidence>
<protein>
    <submittedName>
        <fullName evidence="2">Uncharacterized protein</fullName>
    </submittedName>
</protein>
<keyword evidence="1" id="KW-0472">Membrane</keyword>
<comment type="caution">
    <text evidence="2">The sequence shown here is derived from an EMBL/GenBank/DDBJ whole genome shotgun (WGS) entry which is preliminary data.</text>
</comment>
<feature type="non-terminal residue" evidence="2">
    <location>
        <position position="1"/>
    </location>
</feature>
<evidence type="ECO:0000313" key="2">
    <source>
        <dbReference type="EMBL" id="ETO20474.1"/>
    </source>
</evidence>